<protein>
    <submittedName>
        <fullName evidence="2">Uncharacterized protein</fullName>
    </submittedName>
</protein>
<keyword evidence="1" id="KW-1133">Transmembrane helix</keyword>
<feature type="transmembrane region" description="Helical" evidence="1">
    <location>
        <begin position="54"/>
        <end position="76"/>
    </location>
</feature>
<keyword evidence="3" id="KW-1185">Reference proteome</keyword>
<dbReference type="EMBL" id="CACVBS010000062">
    <property type="protein sequence ID" value="CAA7267742.1"/>
    <property type="molecule type" value="Genomic_DNA"/>
</dbReference>
<dbReference type="OrthoDB" id="10389629at2759"/>
<reference evidence="2 3" key="1">
    <citation type="submission" date="2020-01" db="EMBL/GenBank/DDBJ databases">
        <authorList>
            <person name="Gupta K D."/>
        </authorList>
    </citation>
    <scope>NUCLEOTIDE SEQUENCE [LARGE SCALE GENOMIC DNA]</scope>
</reference>
<proteinExistence type="predicted"/>
<dbReference type="Proteomes" id="UP000467700">
    <property type="component" value="Unassembled WGS sequence"/>
</dbReference>
<evidence type="ECO:0000313" key="2">
    <source>
        <dbReference type="EMBL" id="CAA7267742.1"/>
    </source>
</evidence>
<keyword evidence="1" id="KW-0812">Transmembrane</keyword>
<evidence type="ECO:0000313" key="3">
    <source>
        <dbReference type="Proteomes" id="UP000467700"/>
    </source>
</evidence>
<comment type="caution">
    <text evidence="2">The sequence shown here is derived from an EMBL/GenBank/DDBJ whole genome shotgun (WGS) entry which is preliminary data.</text>
</comment>
<name>A0A8S0X5J2_CYCAE</name>
<accession>A0A8S0X5J2</accession>
<dbReference type="AlphaFoldDB" id="A0A8S0X5J2"/>
<sequence>MLNFQDNLVLKDNNTMMSIPLGPSTSTYSATVVDMPFVAPIALANPRAHRLLRVLLWTSIPLCCIILTDAIFMLYITSTRSFYLAPTAFCITMLHHLVVLVVSYFERRGRVPLGDGIPVTVHMGAIFGAWLYTTTMNLSPCIELKCDLSCHRLTAMNRSVPPEATRL</sequence>
<evidence type="ECO:0000256" key="1">
    <source>
        <dbReference type="SAM" id="Phobius"/>
    </source>
</evidence>
<feature type="transmembrane region" description="Helical" evidence="1">
    <location>
        <begin position="82"/>
        <end position="105"/>
    </location>
</feature>
<gene>
    <name evidence="2" type="ORF">AAE3_LOCUS9983</name>
</gene>
<keyword evidence="1" id="KW-0472">Membrane</keyword>
<organism evidence="2 3">
    <name type="scientific">Cyclocybe aegerita</name>
    <name type="common">Black poplar mushroom</name>
    <name type="synonym">Agrocybe aegerita</name>
    <dbReference type="NCBI Taxonomy" id="1973307"/>
    <lineage>
        <taxon>Eukaryota</taxon>
        <taxon>Fungi</taxon>
        <taxon>Dikarya</taxon>
        <taxon>Basidiomycota</taxon>
        <taxon>Agaricomycotina</taxon>
        <taxon>Agaricomycetes</taxon>
        <taxon>Agaricomycetidae</taxon>
        <taxon>Agaricales</taxon>
        <taxon>Agaricineae</taxon>
        <taxon>Bolbitiaceae</taxon>
        <taxon>Cyclocybe</taxon>
    </lineage>
</organism>